<evidence type="ECO:0000313" key="3">
    <source>
        <dbReference type="EMBL" id="KAB8073328.1"/>
    </source>
</evidence>
<feature type="transmembrane region" description="Helical" evidence="1">
    <location>
        <begin position="244"/>
        <end position="264"/>
    </location>
</feature>
<dbReference type="AlphaFoldDB" id="A0A5N5WXP3"/>
<sequence length="293" mass="34006">MDESNLELAQNVTRVSTGSIYQKHNHNISNHKFVDRPEQPQHIQKVMREGIILVAMPGIARAVDKHSDFTCRPLDRLRATLTYMYCMVYGTKDEKALAIQRVHQAHSGIKGPDYSAEDTDLQIWVAASLYVVHIRLYEQVCGALDPVVAEAIYKEYSIFLVSLLVPPSMWPENRQAFWLYWNEKIKSVQIRACAKNVARSLLFECQLPFPISILLPLLRLMTTEMLPDSLRRAYGLKTSTMQKALYWLLMAIINFIYPFLPTYVRTYPMQYCMKNMRRRQVNYQLQTSAGTKF</sequence>
<keyword evidence="1" id="KW-1133">Transmembrane helix</keyword>
<dbReference type="Proteomes" id="UP000326565">
    <property type="component" value="Unassembled WGS sequence"/>
</dbReference>
<proteinExistence type="predicted"/>
<dbReference type="PANTHER" id="PTHR36151:SF3">
    <property type="entry name" value="ER-BOUND OXYGENASE MPAB_MPAB'_RUBBER OXYGENASE CATALYTIC DOMAIN-CONTAINING PROTEIN"/>
    <property type="match status" value="1"/>
</dbReference>
<evidence type="ECO:0000259" key="2">
    <source>
        <dbReference type="Pfam" id="PF09995"/>
    </source>
</evidence>
<feature type="domain" description="ER-bound oxygenase mpaB/mpaB'/Rubber oxygenase catalytic" evidence="2">
    <location>
        <begin position="49"/>
        <end position="254"/>
    </location>
</feature>
<evidence type="ECO:0000256" key="1">
    <source>
        <dbReference type="SAM" id="Phobius"/>
    </source>
</evidence>
<dbReference type="GO" id="GO:0016491">
    <property type="term" value="F:oxidoreductase activity"/>
    <property type="evidence" value="ECO:0007669"/>
    <property type="project" value="InterPro"/>
</dbReference>
<dbReference type="InterPro" id="IPR018713">
    <property type="entry name" value="MPAB/Lcp_cat_dom"/>
</dbReference>
<organism evidence="3 4">
    <name type="scientific">Aspergillus leporis</name>
    <dbReference type="NCBI Taxonomy" id="41062"/>
    <lineage>
        <taxon>Eukaryota</taxon>
        <taxon>Fungi</taxon>
        <taxon>Dikarya</taxon>
        <taxon>Ascomycota</taxon>
        <taxon>Pezizomycotina</taxon>
        <taxon>Eurotiomycetes</taxon>
        <taxon>Eurotiomycetidae</taxon>
        <taxon>Eurotiales</taxon>
        <taxon>Aspergillaceae</taxon>
        <taxon>Aspergillus</taxon>
        <taxon>Aspergillus subgen. Circumdati</taxon>
    </lineage>
</organism>
<dbReference type="OrthoDB" id="5131368at2759"/>
<accession>A0A5N5WXP3</accession>
<dbReference type="Pfam" id="PF09995">
    <property type="entry name" value="MPAB_Lcp_cat"/>
    <property type="match status" value="1"/>
</dbReference>
<keyword evidence="1" id="KW-0472">Membrane</keyword>
<evidence type="ECO:0000313" key="4">
    <source>
        <dbReference type="Proteomes" id="UP000326565"/>
    </source>
</evidence>
<keyword evidence="1" id="KW-0812">Transmembrane</keyword>
<keyword evidence="4" id="KW-1185">Reference proteome</keyword>
<protein>
    <recommendedName>
        <fullName evidence="2">ER-bound oxygenase mpaB/mpaB'/Rubber oxygenase catalytic domain-containing protein</fullName>
    </recommendedName>
</protein>
<dbReference type="PANTHER" id="PTHR36151">
    <property type="entry name" value="BLR2777 PROTEIN"/>
    <property type="match status" value="1"/>
</dbReference>
<dbReference type="EMBL" id="ML732229">
    <property type="protein sequence ID" value="KAB8073328.1"/>
    <property type="molecule type" value="Genomic_DNA"/>
</dbReference>
<reference evidence="3 4" key="1">
    <citation type="submission" date="2019-04" db="EMBL/GenBank/DDBJ databases">
        <title>Friends and foes A comparative genomics study of 23 Aspergillus species from section Flavi.</title>
        <authorList>
            <consortium name="DOE Joint Genome Institute"/>
            <person name="Kjaerbolling I."/>
            <person name="Vesth T."/>
            <person name="Frisvad J.C."/>
            <person name="Nybo J.L."/>
            <person name="Theobald S."/>
            <person name="Kildgaard S."/>
            <person name="Isbrandt T."/>
            <person name="Kuo A."/>
            <person name="Sato A."/>
            <person name="Lyhne E.K."/>
            <person name="Kogle M.E."/>
            <person name="Wiebenga A."/>
            <person name="Kun R.S."/>
            <person name="Lubbers R.J."/>
            <person name="Makela M.R."/>
            <person name="Barry K."/>
            <person name="Chovatia M."/>
            <person name="Clum A."/>
            <person name="Daum C."/>
            <person name="Haridas S."/>
            <person name="He G."/>
            <person name="LaButti K."/>
            <person name="Lipzen A."/>
            <person name="Mondo S."/>
            <person name="Riley R."/>
            <person name="Salamov A."/>
            <person name="Simmons B.A."/>
            <person name="Magnuson J.K."/>
            <person name="Henrissat B."/>
            <person name="Mortensen U.H."/>
            <person name="Larsen T.O."/>
            <person name="Devries R.P."/>
            <person name="Grigoriev I.V."/>
            <person name="Machida M."/>
            <person name="Baker S.E."/>
            <person name="Andersen M.R."/>
        </authorList>
    </citation>
    <scope>NUCLEOTIDE SEQUENCE [LARGE SCALE GENOMIC DNA]</scope>
    <source>
        <strain evidence="3 4">CBS 151.66</strain>
    </source>
</reference>
<name>A0A5N5WXP3_9EURO</name>
<gene>
    <name evidence="3" type="ORF">BDV29DRAFT_191846</name>
</gene>